<dbReference type="PROSITE" id="PS50828">
    <property type="entry name" value="SMR"/>
    <property type="match status" value="1"/>
</dbReference>
<proteinExistence type="predicted"/>
<keyword evidence="4" id="KW-1185">Reference proteome</keyword>
<gene>
    <name evidence="3" type="ORF">ACFOLG_03960</name>
</gene>
<dbReference type="RefSeq" id="WP_386088633.1">
    <property type="nucleotide sequence ID" value="NZ_JBHRXN010000009.1"/>
</dbReference>
<evidence type="ECO:0000256" key="1">
    <source>
        <dbReference type="SAM" id="MobiDB-lite"/>
    </source>
</evidence>
<dbReference type="SMART" id="SM00463">
    <property type="entry name" value="SMR"/>
    <property type="match status" value="1"/>
</dbReference>
<dbReference type="PANTHER" id="PTHR35562:SF2">
    <property type="entry name" value="DNA ENDONUCLEASE SMRA-RELATED"/>
    <property type="match status" value="1"/>
</dbReference>
<dbReference type="Proteomes" id="UP001595741">
    <property type="component" value="Unassembled WGS sequence"/>
</dbReference>
<dbReference type="Pfam" id="PF01713">
    <property type="entry name" value="Smr"/>
    <property type="match status" value="1"/>
</dbReference>
<organism evidence="3 4">
    <name type="scientific">Vogesella facilis</name>
    <dbReference type="NCBI Taxonomy" id="1655232"/>
    <lineage>
        <taxon>Bacteria</taxon>
        <taxon>Pseudomonadati</taxon>
        <taxon>Pseudomonadota</taxon>
        <taxon>Betaproteobacteria</taxon>
        <taxon>Neisseriales</taxon>
        <taxon>Chromobacteriaceae</taxon>
        <taxon>Vogesella</taxon>
    </lineage>
</organism>
<dbReference type="EMBL" id="JBHRXN010000009">
    <property type="protein sequence ID" value="MFC3531330.1"/>
    <property type="molecule type" value="Genomic_DNA"/>
</dbReference>
<dbReference type="InterPro" id="IPR002625">
    <property type="entry name" value="Smr_dom"/>
</dbReference>
<evidence type="ECO:0000259" key="2">
    <source>
        <dbReference type="PROSITE" id="PS50828"/>
    </source>
</evidence>
<dbReference type="Gene3D" id="3.30.1370.110">
    <property type="match status" value="1"/>
</dbReference>
<name>A0ABV7RB80_9NEIS</name>
<comment type="caution">
    <text evidence="3">The sequence shown here is derived from an EMBL/GenBank/DDBJ whole genome shotgun (WGS) entry which is preliminary data.</text>
</comment>
<reference evidence="4" key="1">
    <citation type="journal article" date="2019" name="Int. J. Syst. Evol. Microbiol.">
        <title>The Global Catalogue of Microorganisms (GCM) 10K type strain sequencing project: providing services to taxonomists for standard genome sequencing and annotation.</title>
        <authorList>
            <consortium name="The Broad Institute Genomics Platform"/>
            <consortium name="The Broad Institute Genome Sequencing Center for Infectious Disease"/>
            <person name="Wu L."/>
            <person name="Ma J."/>
        </authorList>
    </citation>
    <scope>NUCLEOTIDE SEQUENCE [LARGE SCALE GENOMIC DNA]</scope>
    <source>
        <strain evidence="4">KCTC 42742</strain>
    </source>
</reference>
<feature type="domain" description="Smr" evidence="2">
    <location>
        <begin position="99"/>
        <end position="178"/>
    </location>
</feature>
<protein>
    <submittedName>
        <fullName evidence="3">Smr/MutS family protein</fullName>
    </submittedName>
</protein>
<accession>A0ABV7RB80</accession>
<feature type="region of interest" description="Disordered" evidence="1">
    <location>
        <begin position="24"/>
        <end position="46"/>
    </location>
</feature>
<dbReference type="SUPFAM" id="SSF160443">
    <property type="entry name" value="SMR domain-like"/>
    <property type="match status" value="1"/>
</dbReference>
<evidence type="ECO:0000313" key="3">
    <source>
        <dbReference type="EMBL" id="MFC3531330.1"/>
    </source>
</evidence>
<dbReference type="InterPro" id="IPR036063">
    <property type="entry name" value="Smr_dom_sf"/>
</dbReference>
<sequence length="181" mass="20227">MPVAVAANPEPEPDFPALMRHVRPLKPDGRVQHPLPRPKPRPLRQPAISQGETEHNQLFAQMLGWFEPADLEQQHRRPGMPSGTLRKLRGGHWPVCAELDLHGLDRFEAHERLALFLHRARQLGQCVRIIHGKGLSSRGEPVLPKMVRAWLSHHPDVLAFCETASHQGGSGAVLALLKRSS</sequence>
<dbReference type="PANTHER" id="PTHR35562">
    <property type="entry name" value="DNA ENDONUCLEASE SMRA-RELATED"/>
    <property type="match status" value="1"/>
</dbReference>
<evidence type="ECO:0000313" key="4">
    <source>
        <dbReference type="Proteomes" id="UP001595741"/>
    </source>
</evidence>